<dbReference type="OrthoDB" id="1751727at2759"/>
<sequence length="277" mass="31788">MNPSGFDFFPDDLEPHEHAMWIFQQFGSNPSMFETPLSRYVYERESVPETQPEPSGTKKNARRKNYKAKGTQAMTEASRFHIVADHVTNECKVLKREIENLIQAGHLSQFVKKRNTWRKDNEKKPADNRRKKAAEASQKRKEIGLLSDKEEEVSLKQNRVEENLMIYGGNTRGDSAKQRKKWVHSTYVGDVISSALGQSKMVRLEPILFCPMDAPQIPSPHRDALALKCEINDVVIHHSYVDNGSSVNINMKTFEELGLKKELLRKVRTSLSGFTYH</sequence>
<feature type="region of interest" description="Disordered" evidence="1">
    <location>
        <begin position="44"/>
        <end position="72"/>
    </location>
</feature>
<protein>
    <submittedName>
        <fullName evidence="2">Uncharacterized protein</fullName>
    </submittedName>
</protein>
<dbReference type="EMBL" id="OOIL02001989">
    <property type="protein sequence ID" value="VFQ79606.1"/>
    <property type="molecule type" value="Genomic_DNA"/>
</dbReference>
<name>A0A484LUE3_9ASTE</name>
<feature type="region of interest" description="Disordered" evidence="1">
    <location>
        <begin position="113"/>
        <end position="143"/>
    </location>
</feature>
<dbReference type="Proteomes" id="UP000595140">
    <property type="component" value="Unassembled WGS sequence"/>
</dbReference>
<dbReference type="AlphaFoldDB" id="A0A484LUE3"/>
<reference evidence="2 3" key="1">
    <citation type="submission" date="2018-04" db="EMBL/GenBank/DDBJ databases">
        <authorList>
            <person name="Vogel A."/>
        </authorList>
    </citation>
    <scope>NUCLEOTIDE SEQUENCE [LARGE SCALE GENOMIC DNA]</scope>
</reference>
<gene>
    <name evidence="2" type="ORF">CCAM_LOCUS21382</name>
</gene>
<organism evidence="2 3">
    <name type="scientific">Cuscuta campestris</name>
    <dbReference type="NCBI Taxonomy" id="132261"/>
    <lineage>
        <taxon>Eukaryota</taxon>
        <taxon>Viridiplantae</taxon>
        <taxon>Streptophyta</taxon>
        <taxon>Embryophyta</taxon>
        <taxon>Tracheophyta</taxon>
        <taxon>Spermatophyta</taxon>
        <taxon>Magnoliopsida</taxon>
        <taxon>eudicotyledons</taxon>
        <taxon>Gunneridae</taxon>
        <taxon>Pentapetalae</taxon>
        <taxon>asterids</taxon>
        <taxon>lamiids</taxon>
        <taxon>Solanales</taxon>
        <taxon>Convolvulaceae</taxon>
        <taxon>Cuscuteae</taxon>
        <taxon>Cuscuta</taxon>
        <taxon>Cuscuta subgen. Grammica</taxon>
        <taxon>Cuscuta sect. Cleistogrammica</taxon>
    </lineage>
</organism>
<feature type="compositionally biased region" description="Basic and acidic residues" evidence="1">
    <location>
        <begin position="117"/>
        <end position="143"/>
    </location>
</feature>
<proteinExistence type="predicted"/>
<accession>A0A484LUE3</accession>
<keyword evidence="3" id="KW-1185">Reference proteome</keyword>
<evidence type="ECO:0000256" key="1">
    <source>
        <dbReference type="SAM" id="MobiDB-lite"/>
    </source>
</evidence>
<evidence type="ECO:0000313" key="3">
    <source>
        <dbReference type="Proteomes" id="UP000595140"/>
    </source>
</evidence>
<evidence type="ECO:0000313" key="2">
    <source>
        <dbReference type="EMBL" id="VFQ79606.1"/>
    </source>
</evidence>